<dbReference type="Proteomes" id="UP000770717">
    <property type="component" value="Unassembled WGS sequence"/>
</dbReference>
<comment type="caution">
    <text evidence="1">The sequence shown here is derived from an EMBL/GenBank/DDBJ whole genome shotgun (WGS) entry which is preliminary data.</text>
</comment>
<keyword evidence="2" id="KW-1185">Reference proteome</keyword>
<evidence type="ECO:0000313" key="1">
    <source>
        <dbReference type="EMBL" id="KAG9481346.1"/>
    </source>
</evidence>
<proteinExistence type="predicted"/>
<dbReference type="EMBL" id="WNTK01000006">
    <property type="protein sequence ID" value="KAG9481346.1"/>
    <property type="molecule type" value="Genomic_DNA"/>
</dbReference>
<name>A0A8J6F6D1_ELECQ</name>
<organism evidence="1 2">
    <name type="scientific">Eleutherodactylus coqui</name>
    <name type="common">Puerto Rican coqui</name>
    <dbReference type="NCBI Taxonomy" id="57060"/>
    <lineage>
        <taxon>Eukaryota</taxon>
        <taxon>Metazoa</taxon>
        <taxon>Chordata</taxon>
        <taxon>Craniata</taxon>
        <taxon>Vertebrata</taxon>
        <taxon>Euteleostomi</taxon>
        <taxon>Amphibia</taxon>
        <taxon>Batrachia</taxon>
        <taxon>Anura</taxon>
        <taxon>Neobatrachia</taxon>
        <taxon>Hyloidea</taxon>
        <taxon>Eleutherodactylidae</taxon>
        <taxon>Eleutherodactylinae</taxon>
        <taxon>Eleutherodactylus</taxon>
        <taxon>Eleutherodactylus</taxon>
    </lineage>
</organism>
<dbReference type="AlphaFoldDB" id="A0A8J6F6D1"/>
<reference evidence="1" key="1">
    <citation type="thesis" date="2020" institute="ProQuest LLC" country="789 East Eisenhower Parkway, Ann Arbor, MI, USA">
        <title>Comparative Genomics and Chromosome Evolution.</title>
        <authorList>
            <person name="Mudd A.B."/>
        </authorList>
    </citation>
    <scope>NUCLEOTIDE SEQUENCE</scope>
    <source>
        <strain evidence="1">HN-11 Male</strain>
        <tissue evidence="1">Kidney and liver</tissue>
    </source>
</reference>
<gene>
    <name evidence="1" type="ORF">GDO78_010535</name>
</gene>
<protein>
    <submittedName>
        <fullName evidence="1">Uncharacterized protein</fullName>
    </submittedName>
</protein>
<sequence length="72" mass="8350">MARQKSAPWELLSCAWRRGKYTCTLCRGPVARIFLPIQNPLKFSRKILLICCILLKESVDPKRNKCKGKILF</sequence>
<evidence type="ECO:0000313" key="2">
    <source>
        <dbReference type="Proteomes" id="UP000770717"/>
    </source>
</evidence>
<accession>A0A8J6F6D1</accession>